<dbReference type="AlphaFoldDB" id="A0A7U3NM17"/>
<feature type="domain" description="Insertion element IS402-like" evidence="1">
    <location>
        <begin position="24"/>
        <end position="80"/>
    </location>
</feature>
<name>A0A7U3NM17_9CYAN</name>
<evidence type="ECO:0000259" key="1">
    <source>
        <dbReference type="Pfam" id="PF13340"/>
    </source>
</evidence>
<protein>
    <submittedName>
        <fullName evidence="2">Transposase</fullName>
    </submittedName>
</protein>
<dbReference type="EMBL" id="CP063311">
    <property type="protein sequence ID" value="QOV21832.1"/>
    <property type="molecule type" value="Genomic_DNA"/>
</dbReference>
<organism evidence="2 3">
    <name type="scientific">Anabaenopsis elenkinii CCIBt3563</name>
    <dbReference type="NCBI Taxonomy" id="2779889"/>
    <lineage>
        <taxon>Bacteria</taxon>
        <taxon>Bacillati</taxon>
        <taxon>Cyanobacteriota</taxon>
        <taxon>Cyanophyceae</taxon>
        <taxon>Nostocales</taxon>
        <taxon>Nodulariaceae</taxon>
        <taxon>Anabaenopsis</taxon>
    </lineage>
</organism>
<evidence type="ECO:0000313" key="2">
    <source>
        <dbReference type="EMBL" id="QOV21832.1"/>
    </source>
</evidence>
<reference evidence="3" key="1">
    <citation type="submission" date="2020-10" db="EMBL/GenBank/DDBJ databases">
        <title>Genome-based taxonomic classification of the species Anabaenopsis elenkinii.</title>
        <authorList>
            <person name="Delbaje E."/>
            <person name="Andreote A.P.D."/>
            <person name="Pellegrinetti T.A."/>
            <person name="Cruz R.B."/>
            <person name="Branco L.H.Z."/>
            <person name="Fiore M.F."/>
        </authorList>
    </citation>
    <scope>NUCLEOTIDE SEQUENCE [LARGE SCALE GENOMIC DNA]</scope>
    <source>
        <strain evidence="3">CCIBt3563</strain>
    </source>
</reference>
<dbReference type="InterPro" id="IPR025161">
    <property type="entry name" value="IS402-like_dom"/>
</dbReference>
<sequence length="129" mass="15043">MQILRECKRPHKQLSYQQKPKLLNLGCRPRRVDLRAVISAIFYVLCAGCRWRMLPNDFPKWQTVYYYFRKWRLDGTWERINHKLQQWVRVLEDHEPPSAAIVDSQSVENGTMVSQAVGSLGFAGCTSSS</sequence>
<accession>A0A7U3NM17</accession>
<evidence type="ECO:0000313" key="3">
    <source>
        <dbReference type="Proteomes" id="UP000593846"/>
    </source>
</evidence>
<gene>
    <name evidence="2" type="ORF">IM676_14030</name>
</gene>
<dbReference type="Pfam" id="PF13340">
    <property type="entry name" value="DUF4096"/>
    <property type="match status" value="1"/>
</dbReference>
<dbReference type="PANTHER" id="PTHR30007">
    <property type="entry name" value="PHP DOMAIN PROTEIN"/>
    <property type="match status" value="1"/>
</dbReference>
<dbReference type="Proteomes" id="UP000593846">
    <property type="component" value="Chromosome"/>
</dbReference>
<keyword evidence="3" id="KW-1185">Reference proteome</keyword>
<dbReference type="PANTHER" id="PTHR30007:SF0">
    <property type="entry name" value="TRANSPOSASE"/>
    <property type="match status" value="1"/>
</dbReference>
<proteinExistence type="predicted"/>
<dbReference type="KEGG" id="aee:IM676_14030"/>